<proteinExistence type="predicted"/>
<dbReference type="EMBL" id="JAQOSK010000009">
    <property type="protein sequence ID" value="MDC2957571.1"/>
    <property type="molecule type" value="Genomic_DNA"/>
</dbReference>
<keyword evidence="3" id="KW-0804">Transcription</keyword>
<sequence length="266" mass="29109">MEYGILGPVRVRDGATEIVLDGAKQRTVLAALLLAEGSVVADTGLSWFLWGGRPPATLSAQLYNHVSRVRRALGPEAGIVRRAHGYEMRTGTAFVDLLEFRELAGRGKVALAEGKYREASDLLRGALVLWRGPALAGVSEHLAGAEGPPLEEARTTVLAGRIEADLALGRHPRLLPELTRLVSRHPLHERFRAQLMTALYRCDRQGEALAVYDRGRHLLARELGVEPGPLLRGVHRAILTADPRLYAPLSPVDALDALDERRRDPT</sequence>
<reference evidence="5 6" key="1">
    <citation type="journal article" date="2015" name="Int. J. Syst. Evol. Microbiol.">
        <title>Streptomyces gilvifuscus sp. nov., an actinomycete that produces antibacterial compounds isolated from soil.</title>
        <authorList>
            <person name="Nguyen T.M."/>
            <person name="Kim J."/>
        </authorList>
    </citation>
    <scope>NUCLEOTIDE SEQUENCE [LARGE SCALE GENOMIC DNA]</scope>
    <source>
        <strain evidence="5 6">T113</strain>
    </source>
</reference>
<dbReference type="InterPro" id="IPR005158">
    <property type="entry name" value="BTAD"/>
</dbReference>
<dbReference type="InterPro" id="IPR051677">
    <property type="entry name" value="AfsR-DnrI-RedD_regulator"/>
</dbReference>
<dbReference type="PANTHER" id="PTHR35807:SF1">
    <property type="entry name" value="TRANSCRIPTIONAL REGULATOR REDD"/>
    <property type="match status" value="1"/>
</dbReference>
<dbReference type="RefSeq" id="WP_200699691.1">
    <property type="nucleotide sequence ID" value="NZ_JAQOSK010000009.1"/>
</dbReference>
<evidence type="ECO:0000313" key="5">
    <source>
        <dbReference type="EMBL" id="MDC2957571.1"/>
    </source>
</evidence>
<dbReference type="Pfam" id="PF03704">
    <property type="entry name" value="BTAD"/>
    <property type="match status" value="1"/>
</dbReference>
<dbReference type="Gene3D" id="1.10.10.10">
    <property type="entry name" value="Winged helix-like DNA-binding domain superfamily/Winged helix DNA-binding domain"/>
    <property type="match status" value="1"/>
</dbReference>
<keyword evidence="1" id="KW-0902">Two-component regulatory system</keyword>
<name>A0ABT5FYP3_9ACTN</name>
<feature type="domain" description="Bacterial transcriptional activator" evidence="4">
    <location>
        <begin position="95"/>
        <end position="239"/>
    </location>
</feature>
<evidence type="ECO:0000313" key="6">
    <source>
        <dbReference type="Proteomes" id="UP001221328"/>
    </source>
</evidence>
<evidence type="ECO:0000259" key="4">
    <source>
        <dbReference type="SMART" id="SM01043"/>
    </source>
</evidence>
<dbReference type="SUPFAM" id="SSF48452">
    <property type="entry name" value="TPR-like"/>
    <property type="match status" value="1"/>
</dbReference>
<dbReference type="CDD" id="cd15831">
    <property type="entry name" value="BTAD"/>
    <property type="match status" value="1"/>
</dbReference>
<keyword evidence="2" id="KW-0805">Transcription regulation</keyword>
<evidence type="ECO:0000256" key="2">
    <source>
        <dbReference type="ARBA" id="ARBA00023015"/>
    </source>
</evidence>
<dbReference type="SUPFAM" id="SSF46894">
    <property type="entry name" value="C-terminal effector domain of the bipartite response regulators"/>
    <property type="match status" value="1"/>
</dbReference>
<dbReference type="InterPro" id="IPR016032">
    <property type="entry name" value="Sig_transdc_resp-reg_C-effctor"/>
</dbReference>
<comment type="caution">
    <text evidence="5">The sequence shown here is derived from an EMBL/GenBank/DDBJ whole genome shotgun (WGS) entry which is preliminary data.</text>
</comment>
<dbReference type="InterPro" id="IPR036388">
    <property type="entry name" value="WH-like_DNA-bd_sf"/>
</dbReference>
<evidence type="ECO:0000256" key="1">
    <source>
        <dbReference type="ARBA" id="ARBA00023012"/>
    </source>
</evidence>
<protein>
    <submittedName>
        <fullName evidence="5">AfsR/SARP family transcriptional regulator</fullName>
    </submittedName>
</protein>
<dbReference type="PANTHER" id="PTHR35807">
    <property type="entry name" value="TRANSCRIPTIONAL REGULATOR REDD-RELATED"/>
    <property type="match status" value="1"/>
</dbReference>
<keyword evidence="6" id="KW-1185">Reference proteome</keyword>
<dbReference type="Gene3D" id="1.25.40.10">
    <property type="entry name" value="Tetratricopeptide repeat domain"/>
    <property type="match status" value="1"/>
</dbReference>
<dbReference type="InterPro" id="IPR011990">
    <property type="entry name" value="TPR-like_helical_dom_sf"/>
</dbReference>
<accession>A0ABT5FYP3</accession>
<evidence type="ECO:0000256" key="3">
    <source>
        <dbReference type="ARBA" id="ARBA00023163"/>
    </source>
</evidence>
<dbReference type="SMART" id="SM01043">
    <property type="entry name" value="BTAD"/>
    <property type="match status" value="1"/>
</dbReference>
<dbReference type="Proteomes" id="UP001221328">
    <property type="component" value="Unassembled WGS sequence"/>
</dbReference>
<gene>
    <name evidence="5" type="ORF">PO587_24255</name>
</gene>
<organism evidence="5 6">
    <name type="scientific">Streptomyces gilvifuscus</name>
    <dbReference type="NCBI Taxonomy" id="1550617"/>
    <lineage>
        <taxon>Bacteria</taxon>
        <taxon>Bacillati</taxon>
        <taxon>Actinomycetota</taxon>
        <taxon>Actinomycetes</taxon>
        <taxon>Kitasatosporales</taxon>
        <taxon>Streptomycetaceae</taxon>
        <taxon>Streptomyces</taxon>
    </lineage>
</organism>